<dbReference type="GO" id="GO:0046872">
    <property type="term" value="F:metal ion binding"/>
    <property type="evidence" value="ECO:0007669"/>
    <property type="project" value="UniProtKB-KW"/>
</dbReference>
<evidence type="ECO:0000313" key="9">
    <source>
        <dbReference type="Proteomes" id="UP001157418"/>
    </source>
</evidence>
<reference evidence="8 9" key="1">
    <citation type="submission" date="2022-01" db="EMBL/GenBank/DDBJ databases">
        <authorList>
            <person name="Xiong W."/>
            <person name="Schranz E."/>
        </authorList>
    </citation>
    <scope>NUCLEOTIDE SEQUENCE [LARGE SCALE GENOMIC DNA]</scope>
</reference>
<dbReference type="InterPro" id="IPR027417">
    <property type="entry name" value="P-loop_NTPase"/>
</dbReference>
<dbReference type="EMBL" id="CAKMRJ010000001">
    <property type="protein sequence ID" value="CAH1413387.1"/>
    <property type="molecule type" value="Genomic_DNA"/>
</dbReference>
<evidence type="ECO:0000313" key="8">
    <source>
        <dbReference type="EMBL" id="CAH1413387.1"/>
    </source>
</evidence>
<dbReference type="InterPro" id="IPR030393">
    <property type="entry name" value="G_ENGB_dom"/>
</dbReference>
<comment type="cofactor">
    <cofactor evidence="1">
        <name>Mg(2+)</name>
        <dbReference type="ChEBI" id="CHEBI:18420"/>
    </cofactor>
</comment>
<dbReference type="PROSITE" id="PS51706">
    <property type="entry name" value="G_ENGB"/>
    <property type="match status" value="1"/>
</dbReference>
<name>A0AAU9LIH8_9ASTR</name>
<dbReference type="NCBIfam" id="TIGR03598">
    <property type="entry name" value="GTPase_YsxC"/>
    <property type="match status" value="1"/>
</dbReference>
<keyword evidence="6" id="KW-0342">GTP-binding</keyword>
<keyword evidence="4" id="KW-0547">Nucleotide-binding</keyword>
<dbReference type="InterPro" id="IPR019987">
    <property type="entry name" value="GTP-bd_ribosome_bio_YsxC"/>
</dbReference>
<comment type="caution">
    <text evidence="8">The sequence shown here is derived from an EMBL/GenBank/DDBJ whole genome shotgun (WGS) entry which is preliminary data.</text>
</comment>
<dbReference type="CDD" id="cd01876">
    <property type="entry name" value="YihA_EngB"/>
    <property type="match status" value="1"/>
</dbReference>
<dbReference type="Pfam" id="PF01926">
    <property type="entry name" value="MMR_HSR1"/>
    <property type="match status" value="1"/>
</dbReference>
<dbReference type="HAMAP" id="MF_00321">
    <property type="entry name" value="GTPase_EngB"/>
    <property type="match status" value="1"/>
</dbReference>
<protein>
    <recommendedName>
        <fullName evidence="7">EngB-type G domain-containing protein</fullName>
    </recommendedName>
</protein>
<dbReference type="PANTHER" id="PTHR11649:SF75">
    <property type="entry name" value="PROTEIN, PUTATIVE, EXPRESSED-RELATED"/>
    <property type="match status" value="1"/>
</dbReference>
<evidence type="ECO:0000256" key="6">
    <source>
        <dbReference type="ARBA" id="ARBA00023134"/>
    </source>
</evidence>
<evidence type="ECO:0000256" key="1">
    <source>
        <dbReference type="ARBA" id="ARBA00001946"/>
    </source>
</evidence>
<proteinExistence type="inferred from homology"/>
<sequence>MRVFGVLSSYQDIQSTMLMPARIRLFTHRFSSLLPSSSSFSPPPPFSLTFRTSLSHSAPPQSHHVSATKTPKISISDSAKFVRTVLFIPPGTDPEEVTEDMILPGSNIVLGPYAGEAKVKEVQFIGSSIRPKDCPKDERPEFAMLGRSNVGKSSLINSLVRKKEVALTSKKPGKTQLINHFLVNRSWYLVDLPGYGFANAPESARMDWSAFTKGYFLNRESLVSILLLVDASVPPQKIDLDCANWIGRNNLPMTIVFTKCDKMKNKKGNRPDENIKSFSRTD</sequence>
<evidence type="ECO:0000256" key="2">
    <source>
        <dbReference type="ARBA" id="ARBA00009638"/>
    </source>
</evidence>
<evidence type="ECO:0000256" key="5">
    <source>
        <dbReference type="ARBA" id="ARBA00022842"/>
    </source>
</evidence>
<organism evidence="8 9">
    <name type="scientific">Lactuca virosa</name>
    <dbReference type="NCBI Taxonomy" id="75947"/>
    <lineage>
        <taxon>Eukaryota</taxon>
        <taxon>Viridiplantae</taxon>
        <taxon>Streptophyta</taxon>
        <taxon>Embryophyta</taxon>
        <taxon>Tracheophyta</taxon>
        <taxon>Spermatophyta</taxon>
        <taxon>Magnoliopsida</taxon>
        <taxon>eudicotyledons</taxon>
        <taxon>Gunneridae</taxon>
        <taxon>Pentapetalae</taxon>
        <taxon>asterids</taxon>
        <taxon>campanulids</taxon>
        <taxon>Asterales</taxon>
        <taxon>Asteraceae</taxon>
        <taxon>Cichorioideae</taxon>
        <taxon>Cichorieae</taxon>
        <taxon>Lactucinae</taxon>
        <taxon>Lactuca</taxon>
    </lineage>
</organism>
<feature type="domain" description="EngB-type G" evidence="7">
    <location>
        <begin position="138"/>
        <end position="282"/>
    </location>
</feature>
<comment type="similarity">
    <text evidence="2">Belongs to the TRAFAC class TrmE-Era-EngA-EngB-Septin-like GTPase superfamily. EngB GTPase family.</text>
</comment>
<dbReference type="InterPro" id="IPR006073">
    <property type="entry name" value="GTP-bd"/>
</dbReference>
<keyword evidence="3" id="KW-0479">Metal-binding</keyword>
<dbReference type="Proteomes" id="UP001157418">
    <property type="component" value="Unassembled WGS sequence"/>
</dbReference>
<evidence type="ECO:0000256" key="3">
    <source>
        <dbReference type="ARBA" id="ARBA00022723"/>
    </source>
</evidence>
<dbReference type="GO" id="GO:0005525">
    <property type="term" value="F:GTP binding"/>
    <property type="evidence" value="ECO:0007669"/>
    <property type="project" value="UniProtKB-KW"/>
</dbReference>
<dbReference type="SUPFAM" id="SSF52540">
    <property type="entry name" value="P-loop containing nucleoside triphosphate hydrolases"/>
    <property type="match status" value="1"/>
</dbReference>
<gene>
    <name evidence="8" type="ORF">LVIROSA_LOCUS1350</name>
</gene>
<evidence type="ECO:0000259" key="7">
    <source>
        <dbReference type="PROSITE" id="PS51706"/>
    </source>
</evidence>
<dbReference type="PANTHER" id="PTHR11649">
    <property type="entry name" value="MSS1/TRME-RELATED GTP-BINDING PROTEIN"/>
    <property type="match status" value="1"/>
</dbReference>
<evidence type="ECO:0000256" key="4">
    <source>
        <dbReference type="ARBA" id="ARBA00022741"/>
    </source>
</evidence>
<accession>A0AAU9LIH8</accession>
<keyword evidence="5" id="KW-0460">Magnesium</keyword>
<keyword evidence="9" id="KW-1185">Reference proteome</keyword>
<dbReference type="AlphaFoldDB" id="A0AAU9LIH8"/>
<dbReference type="Gene3D" id="3.40.50.300">
    <property type="entry name" value="P-loop containing nucleotide triphosphate hydrolases"/>
    <property type="match status" value="1"/>
</dbReference>